<dbReference type="RefSeq" id="XP_024331372.1">
    <property type="nucleotide sequence ID" value="XM_024474175.1"/>
</dbReference>
<evidence type="ECO:0000313" key="2">
    <source>
        <dbReference type="Proteomes" id="UP000034350"/>
    </source>
</evidence>
<organism evidence="1 2">
    <name type="scientific">Vairimorpha ceranae</name>
    <dbReference type="NCBI Taxonomy" id="40302"/>
    <lineage>
        <taxon>Eukaryota</taxon>
        <taxon>Fungi</taxon>
        <taxon>Fungi incertae sedis</taxon>
        <taxon>Microsporidia</taxon>
        <taxon>Nosematidae</taxon>
        <taxon>Vairimorpha</taxon>
    </lineage>
</organism>
<name>A0A0F9WFX4_9MICR</name>
<dbReference type="VEuPathDB" id="MicrosporidiaDB:G9O61_00g004560"/>
<keyword evidence="2" id="KW-1185">Reference proteome</keyword>
<protein>
    <submittedName>
        <fullName evidence="1">Uncharacterized protein</fullName>
    </submittedName>
</protein>
<accession>A0A0F9WFX4</accession>
<dbReference type="VEuPathDB" id="MicrosporidiaDB:NCER_100074"/>
<dbReference type="GeneID" id="36319085"/>
<dbReference type="EMBL" id="JPQZ01000016">
    <property type="protein sequence ID" value="KKO75630.1"/>
    <property type="molecule type" value="Genomic_DNA"/>
</dbReference>
<reference evidence="1 2" key="1">
    <citation type="journal article" date="2015" name="Environ. Microbiol.">
        <title>Genome analyses suggest the presence of polyploidy and recent human-driven expansions in eight global populations of the honeybee pathogen Nosema ceranae.</title>
        <authorList>
            <person name="Pelin A."/>
            <person name="Selman M."/>
            <person name="Aris-Brosou S."/>
            <person name="Farinelli L."/>
            <person name="Corradi N."/>
        </authorList>
    </citation>
    <scope>NUCLEOTIDE SEQUENCE [LARGE SCALE GENOMIC DNA]</scope>
    <source>
        <strain evidence="1 2">PA08 1199</strain>
    </source>
</reference>
<gene>
    <name evidence="1" type="ORF">AAJ76_1600065044</name>
</gene>
<evidence type="ECO:0000313" key="1">
    <source>
        <dbReference type="EMBL" id="KKO75630.1"/>
    </source>
</evidence>
<dbReference type="Proteomes" id="UP000034350">
    <property type="component" value="Unassembled WGS sequence"/>
</dbReference>
<dbReference type="AlphaFoldDB" id="A0A0F9WFX4"/>
<dbReference type="VEuPathDB" id="MicrosporidiaDB:AAJ76_1600065044"/>
<proteinExistence type="predicted"/>
<dbReference type="OrthoDB" id="10667438at2759"/>
<sequence length="212" mass="25286">MFSLQQKIINYKLLFKKYLEYGCVNKNHLNKLFTDIYIELKSRYRNTFLLLKSSLIFFLFLVPEDQLLLKTSNEIKQMFYLGNIVKNCKKEDSTNLDVNIVEYLDEVEFIEESINTYNFTRINTNVNLLEYHPLVLQYHEHKDKIIKSLINKLILAIKLDIFNSDKVIDYYSQIQMNINKPKIQVKSKEMKRKTTRGGIKKKIKLLKSTLNK</sequence>
<comment type="caution">
    <text evidence="1">The sequence shown here is derived from an EMBL/GenBank/DDBJ whole genome shotgun (WGS) entry which is preliminary data.</text>
</comment>